<protein>
    <submittedName>
        <fullName evidence="4">Molybdenum cofactor biosynthesis protein</fullName>
    </submittedName>
</protein>
<dbReference type="Gene3D" id="2.40.160.160">
    <property type="entry name" value="Inverse autotransporter, beta-domain"/>
    <property type="match status" value="1"/>
</dbReference>
<evidence type="ECO:0000256" key="1">
    <source>
        <dbReference type="ARBA" id="ARBA00010116"/>
    </source>
</evidence>
<dbReference type="Pfam" id="PF11924">
    <property type="entry name" value="IAT_beta"/>
    <property type="match status" value="1"/>
</dbReference>
<comment type="similarity">
    <text evidence="1">Belongs to the intimin/invasin family.</text>
</comment>
<evidence type="ECO:0000256" key="2">
    <source>
        <dbReference type="SAM" id="MobiDB-lite"/>
    </source>
</evidence>
<feature type="region of interest" description="Disordered" evidence="2">
    <location>
        <begin position="41"/>
        <end position="67"/>
    </location>
</feature>
<feature type="domain" description="Big-1" evidence="3">
    <location>
        <begin position="861"/>
        <end position="950"/>
    </location>
</feature>
<dbReference type="EMBL" id="SITD01000042">
    <property type="protein sequence ID" value="TBM29334.1"/>
    <property type="molecule type" value="Genomic_DNA"/>
</dbReference>
<dbReference type="Gene3D" id="2.60.40.10">
    <property type="entry name" value="Immunoglobulins"/>
    <property type="match status" value="13"/>
</dbReference>
<dbReference type="SMART" id="SM00634">
    <property type="entry name" value="BID_1"/>
    <property type="match status" value="12"/>
</dbReference>
<dbReference type="InterPro" id="IPR003535">
    <property type="entry name" value="Intimin/invasin_bac"/>
</dbReference>
<dbReference type="InterPro" id="IPR038177">
    <property type="entry name" value="IAT_beta_sf"/>
</dbReference>
<comment type="caution">
    <text evidence="4">The sequence shown here is derived from an EMBL/GenBank/DDBJ whole genome shotgun (WGS) entry which is preliminary data.</text>
</comment>
<feature type="domain" description="Big-1" evidence="3">
    <location>
        <begin position="958"/>
        <end position="1048"/>
    </location>
</feature>
<dbReference type="InterPro" id="IPR024519">
    <property type="entry name" value="IAT_beta"/>
</dbReference>
<feature type="domain" description="Big-1" evidence="3">
    <location>
        <begin position="1352"/>
        <end position="1443"/>
    </location>
</feature>
<name>A0A4V2J7V6_9GAMM</name>
<dbReference type="PANTHER" id="PTHR39576:SF2">
    <property type="entry name" value="ATTACHING AND EFFACING PROTEIN HOMOLOG-RELATED"/>
    <property type="match status" value="1"/>
</dbReference>
<dbReference type="Pfam" id="PF02369">
    <property type="entry name" value="Big_1"/>
    <property type="match status" value="12"/>
</dbReference>
<dbReference type="InterPro" id="IPR008964">
    <property type="entry name" value="Invasin/intimin_cell_adhesion"/>
</dbReference>
<evidence type="ECO:0000313" key="5">
    <source>
        <dbReference type="Proteomes" id="UP000293380"/>
    </source>
</evidence>
<dbReference type="FunFam" id="2.40.160.160:FF:000001">
    <property type="entry name" value="Intimin-like inverse autotransporter SinH"/>
    <property type="match status" value="1"/>
</dbReference>
<feature type="domain" description="Big-1" evidence="3">
    <location>
        <begin position="1056"/>
        <end position="1144"/>
    </location>
</feature>
<proteinExistence type="inferred from homology"/>
<dbReference type="InterPro" id="IPR013783">
    <property type="entry name" value="Ig-like_fold"/>
</dbReference>
<feature type="domain" description="Big-1" evidence="3">
    <location>
        <begin position="1451"/>
        <end position="1543"/>
    </location>
</feature>
<evidence type="ECO:0000259" key="3">
    <source>
        <dbReference type="PROSITE" id="PS51127"/>
    </source>
</evidence>
<dbReference type="GO" id="GO:0007155">
    <property type="term" value="P:cell adhesion"/>
    <property type="evidence" value="ECO:0007669"/>
    <property type="project" value="InterPro"/>
</dbReference>
<feature type="domain" description="Big-1" evidence="3">
    <location>
        <begin position="557"/>
        <end position="659"/>
    </location>
</feature>
<feature type="domain" description="Big-1" evidence="3">
    <location>
        <begin position="363"/>
        <end position="456"/>
    </location>
</feature>
<organism evidence="4 5">
    <name type="scientific">Hafnia paralvei</name>
    <dbReference type="NCBI Taxonomy" id="546367"/>
    <lineage>
        <taxon>Bacteria</taxon>
        <taxon>Pseudomonadati</taxon>
        <taxon>Pseudomonadota</taxon>
        <taxon>Gammaproteobacteria</taxon>
        <taxon>Enterobacterales</taxon>
        <taxon>Hafniaceae</taxon>
        <taxon>Hafnia</taxon>
    </lineage>
</organism>
<dbReference type="PROSITE" id="PS51127">
    <property type="entry name" value="BIG1"/>
    <property type="match status" value="12"/>
</dbReference>
<dbReference type="PANTHER" id="PTHR39576">
    <property type="entry name" value="ATTACHING AND EFFACING PROTEIN HOMOLOG-RELATED-RELATED"/>
    <property type="match status" value="1"/>
</dbReference>
<dbReference type="GO" id="GO:0009279">
    <property type="term" value="C:cell outer membrane"/>
    <property type="evidence" value="ECO:0007669"/>
    <property type="project" value="TreeGrafter"/>
</dbReference>
<feature type="domain" description="Big-1" evidence="3">
    <location>
        <begin position="1252"/>
        <end position="1344"/>
    </location>
</feature>
<accession>A0A4V2J7V6</accession>
<dbReference type="SUPFAM" id="SSF49373">
    <property type="entry name" value="Invasin/intimin cell-adhesion fragments"/>
    <property type="match status" value="12"/>
</dbReference>
<feature type="domain" description="Big-1" evidence="3">
    <location>
        <begin position="459"/>
        <end position="549"/>
    </location>
</feature>
<feature type="domain" description="Big-1" evidence="3">
    <location>
        <begin position="667"/>
        <end position="756"/>
    </location>
</feature>
<feature type="domain" description="Big-1" evidence="3">
    <location>
        <begin position="764"/>
        <end position="853"/>
    </location>
</feature>
<dbReference type="Proteomes" id="UP000293380">
    <property type="component" value="Unassembled WGS sequence"/>
</dbReference>
<gene>
    <name evidence="4" type="ORF">EYY89_07115</name>
</gene>
<feature type="domain" description="Big-1" evidence="3">
    <location>
        <begin position="1152"/>
        <end position="1244"/>
    </location>
</feature>
<dbReference type="InterPro" id="IPR051715">
    <property type="entry name" value="Intimin-Invasin_domain"/>
</dbReference>
<dbReference type="PRINTS" id="PR01369">
    <property type="entry name" value="INTIMIN"/>
</dbReference>
<reference evidence="4 5" key="1">
    <citation type="submission" date="2019-02" db="EMBL/GenBank/DDBJ databases">
        <title>Comparative genomic analysis of the Hafnia genus genomes.</title>
        <authorList>
            <person name="Zhiqiu Y."/>
            <person name="Chao Y."/>
            <person name="Yuhui D."/>
            <person name="Di H."/>
            <person name="Bin L."/>
        </authorList>
    </citation>
    <scope>NUCLEOTIDE SEQUENCE [LARGE SCALE GENOMIC DNA]</scope>
    <source>
        <strain evidence="4 5">PCM_1194</strain>
    </source>
</reference>
<sequence length="1653" mass="169811">MKKVFSIRKSELFRFFAWLQILLQVLFPLVSALPHSAIAQSSSSSSTNLSPFAVDRNGSSTTKDTAALPYGDTMSSLASSLSSNGAEGVTSSAKSAATGYASSSAQQWLSQFGTARVQLNVDDNGNWDDSAIDFLAPLYDNKKSMLFTQLGLRAPDGRITGNLGMGIRTFYVENWMFGGNVFFDDDFTGKNRRTGIGAEAWTNNLKLSANTYVGTTEWHQSRDFNDYNEKPADGYDVRAEGYLPAYPQLGAKLMYEQYYGDKVALFDTDHLQSNPSAVTTGLSYTPIPLVQLAVNYKRGQDSMDDTQFQVNLRYDLGSPWAYQIDPESVRLERSLAGSRYDLVERNNQIVLQYQKKDQQSVSNLNLQVTVDNSPSDGLTPNTAQVFATDKDGQPVRNAPITWSTSGTAKLVTSTSVTNNSGVASVNFTNTVPESVQVTAKSGAVTATQNSQFNAATVSNITLKITKDNSVADGKTPNHAVATVTDINNRPIANKQVKWGVDAPATLKSTQTTTNASGQVTTDFTSTTAGAVMLTVTAGDKSASQQGHFIANSASNVIDTMVVTKDGSAANGTAANTVNITVKDGNGAPVSNANVSLSADKGTVIFGAALKAKAAKAAKTFQTDAQGALTVAFTDTVAETTQLTATLENGNTKTATANFVADSASAKVSDLTVTSGAVANGTATNQATVTVVDANNNPLSGVDVTWTQDGTAVLGTSAKTDANGKTTVKFTDTQAQTVNVTATLASGSTLSKPSSFVADSSSAKVSDLTVTSGAIANGTAANQATVTVVDASNNPLSGVDVTWTQDGSAVFGTSAKTDANGQTTVKFTDTKAQTVNVTATLASGSALSKPSNFVADSSSAKVSDLTITSGAVANGTATNQATVTVVDANSNPLSGVDVTWSQDGSAVLGTSAKTDASGKTTVKFTDTKAQTVNVTATLTSGSTLSKPSTFVADNASSKVSDLTITSGAVANGTATNQATVTVMDANNNPLSGVDVAWTQDGSAVFGASAKTDASGQTIVKFTDLKAQTVNITAKASSSDAGQSKPSTFVADSTSAKVSDLTITSGAVANGTATNQATVTVVDANNNPLSGVDVAWTQDGSAVFGTSAKTDASGQTTVTFTDLKAQTVNITAAVNGNSLSKPSSFVADATTAHVSTLTIDTDGSAANGTAQNSATATVTDSNNNFLPNTTVNWTVTGSAGLASGTSTTNSNGQAVMTFTDTKVEIVTLTAKAGSSDTGQSKTSSFVADAATAHVTTLTIDTDGSAANGTSQNSATATVMDSQNNILANTTVNWTITGLAGLTSGTSTTNSSGQAVMTFTDTKAETITLTAKAGSSDTGQSKTSTFVADVDTAKIDSLTITKDGSPADGSTANTATVVVSDINGNPLSGMAVTWSADKSTVTMTPAGNTDSTGKASVSFVDTTAETLQLTSSLSNGSTLSQNSEFVIDTAGLKISQFYSASSADIHDSTVLRLFVQDKFGKPVNGANVRLSVTGSAQLESTSGVTSSTTSGNGTLLINITDAVVETVTATATLDNNTSATAPVTFVQSLATAINITIIQDGKGIDAPNIAVATAVDKHGFPVPGYEIRWGLGSTYTSQFNFSEISAVTDSNGEVRTNIQSKSSSFSPRTITLEAIGESYFQNNPTGETPMTFAKGS</sequence>
<dbReference type="InterPro" id="IPR003344">
    <property type="entry name" value="Big_1_dom"/>
</dbReference>
<evidence type="ECO:0000313" key="4">
    <source>
        <dbReference type="EMBL" id="TBM29334.1"/>
    </source>
</evidence>